<comment type="subcellular location">
    <subcellularLocation>
        <location evidence="2 14">Secreted</location>
        <location evidence="2 14">Extracellular space</location>
        <location evidence="2 14">Apoplast</location>
    </subcellularLocation>
</comment>
<sequence>MEGILYFLLAKIILLALASSFVNCYDPSPLQDYCVAVNNSNGVFVNGKFCKDPKLVTTNDFFSSDLRTPGNTSNRLGYSITPAEIPGINTLGISMARIDLAPGGQVPPHIHPRASQILLVIKGKMLVGFVSSQEYNYTLFTKILYPGDVYVFPIGMIQFHANAGKTNAVAITAAGSQNLGFIAVGDAVFGSNPPINSKVLEKAFALDGKIVKYLKKVFSSGDDIVNE</sequence>
<evidence type="ECO:0000256" key="14">
    <source>
        <dbReference type="RuleBase" id="RU366015"/>
    </source>
</evidence>
<keyword evidence="17" id="KW-1185">Reference proteome</keyword>
<dbReference type="GO" id="GO:0030145">
    <property type="term" value="F:manganese ion binding"/>
    <property type="evidence" value="ECO:0007669"/>
    <property type="project" value="UniProtKB-UniRule"/>
</dbReference>
<comment type="function">
    <text evidence="1">May play a role in plant defense. Probably has no oxalate oxidase activity even if the active site is conserved.</text>
</comment>
<dbReference type="CDD" id="cd02241">
    <property type="entry name" value="cupin_OxOx"/>
    <property type="match status" value="1"/>
</dbReference>
<dbReference type="Gene3D" id="2.60.120.10">
    <property type="entry name" value="Jelly Rolls"/>
    <property type="match status" value="1"/>
</dbReference>
<dbReference type="InterPro" id="IPR014710">
    <property type="entry name" value="RmlC-like_jellyroll"/>
</dbReference>
<accession>A0ABD1B421</accession>
<keyword evidence="10 11" id="KW-0464">Manganese</keyword>
<organism evidence="16 17">
    <name type="scientific">Cardamine amara subsp. amara</name>
    <dbReference type="NCBI Taxonomy" id="228776"/>
    <lineage>
        <taxon>Eukaryota</taxon>
        <taxon>Viridiplantae</taxon>
        <taxon>Streptophyta</taxon>
        <taxon>Embryophyta</taxon>
        <taxon>Tracheophyta</taxon>
        <taxon>Spermatophyta</taxon>
        <taxon>Magnoliopsida</taxon>
        <taxon>eudicotyledons</taxon>
        <taxon>Gunneridae</taxon>
        <taxon>Pentapetalae</taxon>
        <taxon>rosids</taxon>
        <taxon>malvids</taxon>
        <taxon>Brassicales</taxon>
        <taxon>Brassicaceae</taxon>
        <taxon>Cardamineae</taxon>
        <taxon>Cardamine</taxon>
    </lineage>
</organism>
<keyword evidence="4 14" id="KW-0052">Apoplast</keyword>
<evidence type="ECO:0000256" key="10">
    <source>
        <dbReference type="ARBA" id="ARBA00023211"/>
    </source>
</evidence>
<keyword evidence="6 11" id="KW-0479">Metal-binding</keyword>
<protein>
    <recommendedName>
        <fullName evidence="14">Germin-like protein</fullName>
    </recommendedName>
</protein>
<evidence type="ECO:0000256" key="13">
    <source>
        <dbReference type="PIRSR" id="PIRSR601929-3"/>
    </source>
</evidence>
<feature type="signal peptide" evidence="14">
    <location>
        <begin position="1"/>
        <end position="24"/>
    </location>
</feature>
<feature type="binding site" evidence="12">
    <location>
        <position position="111"/>
    </location>
    <ligand>
        <name>Mn(2+)</name>
        <dbReference type="ChEBI" id="CHEBI:29035"/>
    </ligand>
</feature>
<evidence type="ECO:0000256" key="3">
    <source>
        <dbReference type="ARBA" id="ARBA00007456"/>
    </source>
</evidence>
<evidence type="ECO:0000256" key="7">
    <source>
        <dbReference type="ARBA" id="ARBA00022729"/>
    </source>
</evidence>
<evidence type="ECO:0000256" key="12">
    <source>
        <dbReference type="PIRSR" id="PIRSR601929-2"/>
    </source>
</evidence>
<keyword evidence="7 14" id="KW-0732">Signal</keyword>
<evidence type="ECO:0000256" key="4">
    <source>
        <dbReference type="ARBA" id="ARBA00022523"/>
    </source>
</evidence>
<keyword evidence="8 13" id="KW-1015">Disulfide bond</keyword>
<dbReference type="InterPro" id="IPR011051">
    <property type="entry name" value="RmlC_Cupin_sf"/>
</dbReference>
<dbReference type="PRINTS" id="PR00325">
    <property type="entry name" value="GERMIN"/>
</dbReference>
<evidence type="ECO:0000313" key="17">
    <source>
        <dbReference type="Proteomes" id="UP001558713"/>
    </source>
</evidence>
<keyword evidence="5 14" id="KW-0964">Secreted</keyword>
<proteinExistence type="inferred from homology"/>
<evidence type="ECO:0000256" key="1">
    <source>
        <dbReference type="ARBA" id="ARBA00003629"/>
    </source>
</evidence>
<evidence type="ECO:0000256" key="2">
    <source>
        <dbReference type="ARBA" id="ARBA00004271"/>
    </source>
</evidence>
<dbReference type="PANTHER" id="PTHR31238">
    <property type="entry name" value="GERMIN-LIKE PROTEIN SUBFAMILY 3 MEMBER 3"/>
    <property type="match status" value="1"/>
</dbReference>
<keyword evidence="9" id="KW-0325">Glycoprotein</keyword>
<evidence type="ECO:0000256" key="9">
    <source>
        <dbReference type="ARBA" id="ARBA00023180"/>
    </source>
</evidence>
<dbReference type="GO" id="GO:0048046">
    <property type="term" value="C:apoplast"/>
    <property type="evidence" value="ECO:0007669"/>
    <property type="project" value="UniProtKB-SubCell"/>
</dbReference>
<evidence type="ECO:0000313" key="16">
    <source>
        <dbReference type="EMBL" id="KAL1213695.1"/>
    </source>
</evidence>
<evidence type="ECO:0000259" key="15">
    <source>
        <dbReference type="SMART" id="SM00835"/>
    </source>
</evidence>
<comment type="caution">
    <text evidence="16">The sequence shown here is derived from an EMBL/GenBank/DDBJ whole genome shotgun (WGS) entry which is preliminary data.</text>
</comment>
<dbReference type="Pfam" id="PF00190">
    <property type="entry name" value="Cupin_1"/>
    <property type="match status" value="1"/>
</dbReference>
<comment type="similarity">
    <text evidence="3 14">Belongs to the germin family.</text>
</comment>
<feature type="binding site" evidence="11">
    <location>
        <position position="111"/>
    </location>
    <ligand>
        <name>oxalate</name>
        <dbReference type="ChEBI" id="CHEBI:30623"/>
    </ligand>
</feature>
<feature type="binding site" evidence="12">
    <location>
        <position position="109"/>
    </location>
    <ligand>
        <name>Mn(2+)</name>
        <dbReference type="ChEBI" id="CHEBI:29035"/>
    </ligand>
</feature>
<evidence type="ECO:0000256" key="6">
    <source>
        <dbReference type="ARBA" id="ARBA00022723"/>
    </source>
</evidence>
<feature type="chain" id="PRO_5044528614" description="Germin-like protein" evidence="14">
    <location>
        <begin position="25"/>
        <end position="227"/>
    </location>
</feature>
<dbReference type="FunFam" id="2.60.120.10:FF:000005">
    <property type="entry name" value="Germin-like protein subfamily 1 member 8"/>
    <property type="match status" value="1"/>
</dbReference>
<evidence type="ECO:0000256" key="11">
    <source>
        <dbReference type="PIRSR" id="PIRSR601929-1"/>
    </source>
</evidence>
<name>A0ABD1B421_CARAN</name>
<dbReference type="InterPro" id="IPR001929">
    <property type="entry name" value="Germin"/>
</dbReference>
<dbReference type="Proteomes" id="UP001558713">
    <property type="component" value="Unassembled WGS sequence"/>
</dbReference>
<dbReference type="SMART" id="SM00835">
    <property type="entry name" value="Cupin_1"/>
    <property type="match status" value="1"/>
</dbReference>
<evidence type="ECO:0000256" key="5">
    <source>
        <dbReference type="ARBA" id="ARBA00022525"/>
    </source>
</evidence>
<dbReference type="EMBL" id="JBANAX010000335">
    <property type="protein sequence ID" value="KAL1213695.1"/>
    <property type="molecule type" value="Genomic_DNA"/>
</dbReference>
<dbReference type="SUPFAM" id="SSF51182">
    <property type="entry name" value="RmlC-like cupins"/>
    <property type="match status" value="1"/>
</dbReference>
<evidence type="ECO:0000256" key="8">
    <source>
        <dbReference type="ARBA" id="ARBA00023157"/>
    </source>
</evidence>
<gene>
    <name evidence="16" type="ORF">V5N11_012649</name>
</gene>
<dbReference type="AlphaFoldDB" id="A0ABD1B421"/>
<reference evidence="16 17" key="1">
    <citation type="submission" date="2024-04" db="EMBL/GenBank/DDBJ databases">
        <title>Genome assembly C_amara_ONT_v2.</title>
        <authorList>
            <person name="Yant L."/>
            <person name="Moore C."/>
            <person name="Slenker M."/>
        </authorList>
    </citation>
    <scope>NUCLEOTIDE SEQUENCE [LARGE SCALE GENOMIC DNA]</scope>
    <source>
        <tissue evidence="16">Leaf</tissue>
    </source>
</reference>
<dbReference type="InterPro" id="IPR006045">
    <property type="entry name" value="Cupin_1"/>
</dbReference>
<feature type="domain" description="Cupin type-1" evidence="15">
    <location>
        <begin position="64"/>
        <end position="212"/>
    </location>
</feature>
<feature type="disulfide bond" evidence="13">
    <location>
        <begin position="34"/>
        <end position="50"/>
    </location>
</feature>